<evidence type="ECO:0008006" key="3">
    <source>
        <dbReference type="Google" id="ProtNLM"/>
    </source>
</evidence>
<organism evidence="1 2">
    <name type="scientific">Streptosporangium nondiastaticum</name>
    <dbReference type="NCBI Taxonomy" id="35764"/>
    <lineage>
        <taxon>Bacteria</taxon>
        <taxon>Bacillati</taxon>
        <taxon>Actinomycetota</taxon>
        <taxon>Actinomycetes</taxon>
        <taxon>Streptosporangiales</taxon>
        <taxon>Streptosporangiaceae</taxon>
        <taxon>Streptosporangium</taxon>
    </lineage>
</organism>
<dbReference type="EMBL" id="PXWG01000009">
    <property type="protein sequence ID" value="PSJ29552.1"/>
    <property type="molecule type" value="Genomic_DNA"/>
</dbReference>
<protein>
    <recommendedName>
        <fullName evidence="3">Phage tail protein</fullName>
    </recommendedName>
</protein>
<sequence length="524" mass="54809">MSLLATLNSPSAVVSAGILPEPEHAAADAPPRVTLTTGSGQEFLLTADLSHQGACIAILPGPTGMDAPPVQATVTEYAGMDGGRLVKTRAASRRIQLPLLLWAPTRPELLALKRRFVAALVADRGPCVLRVAEADGTARSIRVHYTAGMEGDEGSDGVGLTFTRYGLQLTAPDPYWYGDERAETFRVYGAPGFLSHPAGSWTVLLSDTMNNPSAWTSSGAAGTVLTDPRGTDGQYTRLAAGVRTEATTAVPYDGTSLYRLTARVRRSNKAAADAQTSVSVGLAGLTAAGAPVHGGTRFITAAGRALLDADGWVDVIGYARGRALENASPADSSVAYPVESGPGTMPVGTATVRPVIQSDATPLDVDHLTLARLDPTTTGEPHTTPFFPLRIAPSVIGDEGLPVQATTDVDAWPVWRITGPLGQQDAGQPVIPLRLANRTTGQQLTLSYGIPAGRTVLIDTRPGIKAVYLETPDGTRGENLWPHLTGPASLWQLVPGENVISLTATGASEESAVTLTYQPRHLGA</sequence>
<dbReference type="Proteomes" id="UP000242427">
    <property type="component" value="Unassembled WGS sequence"/>
</dbReference>
<dbReference type="RefSeq" id="WP_106674868.1">
    <property type="nucleotide sequence ID" value="NZ_PXWG01000009.1"/>
</dbReference>
<keyword evidence="2" id="KW-1185">Reference proteome</keyword>
<dbReference type="AlphaFoldDB" id="A0A9X7JTI0"/>
<comment type="caution">
    <text evidence="1">The sequence shown here is derived from an EMBL/GenBank/DDBJ whole genome shotgun (WGS) entry which is preliminary data.</text>
</comment>
<name>A0A9X7JTI0_9ACTN</name>
<evidence type="ECO:0000313" key="1">
    <source>
        <dbReference type="EMBL" id="PSJ29552.1"/>
    </source>
</evidence>
<proteinExistence type="predicted"/>
<accession>A0A9X7JTI0</accession>
<reference evidence="1 2" key="1">
    <citation type="submission" date="2018-03" db="EMBL/GenBank/DDBJ databases">
        <title>Chitinolytic properties of Streptosporangium nondiastaticum TBG75A20.</title>
        <authorList>
            <person name="Gayathri V."/>
            <person name="Shiburaj S."/>
        </authorList>
    </citation>
    <scope>NUCLEOTIDE SEQUENCE [LARGE SCALE GENOMIC DNA]</scope>
    <source>
        <strain evidence="1 2">TBG75A20</strain>
    </source>
</reference>
<gene>
    <name evidence="1" type="ORF">B7P34_06700</name>
</gene>
<dbReference type="OrthoDB" id="4519759at2"/>
<evidence type="ECO:0000313" key="2">
    <source>
        <dbReference type="Proteomes" id="UP000242427"/>
    </source>
</evidence>